<dbReference type="Gene3D" id="3.30.450.40">
    <property type="match status" value="1"/>
</dbReference>
<evidence type="ECO:0000256" key="9">
    <source>
        <dbReference type="ARBA" id="ARBA00022840"/>
    </source>
</evidence>
<feature type="coiled-coil region" evidence="13">
    <location>
        <begin position="496"/>
        <end position="523"/>
    </location>
</feature>
<evidence type="ECO:0000313" key="16">
    <source>
        <dbReference type="EMBL" id="MET1756773.1"/>
    </source>
</evidence>
<dbReference type="InterPro" id="IPR013654">
    <property type="entry name" value="PAS_2"/>
</dbReference>
<keyword evidence="10" id="KW-0157">Chromophore</keyword>
<feature type="modified residue" description="4-aspartylphosphate" evidence="12">
    <location>
        <position position="790"/>
    </location>
</feature>
<evidence type="ECO:0000256" key="3">
    <source>
        <dbReference type="ARBA" id="ARBA00022543"/>
    </source>
</evidence>
<evidence type="ECO:0000256" key="8">
    <source>
        <dbReference type="ARBA" id="ARBA00022777"/>
    </source>
</evidence>
<dbReference type="InterPro" id="IPR035965">
    <property type="entry name" value="PAS-like_dom_sf"/>
</dbReference>
<comment type="catalytic activity">
    <reaction evidence="1">
        <text>ATP + protein L-histidine = ADP + protein N-phospho-L-histidine.</text>
        <dbReference type="EC" id="2.7.13.3"/>
    </reaction>
</comment>
<dbReference type="RefSeq" id="WP_353985263.1">
    <property type="nucleotide sequence ID" value="NZ_JBEWLY010000023.1"/>
</dbReference>
<dbReference type="InterPro" id="IPR029016">
    <property type="entry name" value="GAF-like_dom_sf"/>
</dbReference>
<dbReference type="PRINTS" id="PR01033">
    <property type="entry name" value="PHYTOCHROME"/>
</dbReference>
<evidence type="ECO:0000256" key="4">
    <source>
        <dbReference type="ARBA" id="ARBA00022553"/>
    </source>
</evidence>
<dbReference type="PROSITE" id="PS50046">
    <property type="entry name" value="PHYTOCHROME_2"/>
    <property type="match status" value="1"/>
</dbReference>
<gene>
    <name evidence="16" type="ORF">ABVV53_15110</name>
</gene>
<dbReference type="InterPro" id="IPR036890">
    <property type="entry name" value="HATPase_C_sf"/>
</dbReference>
<dbReference type="SMART" id="SM00065">
    <property type="entry name" value="GAF"/>
    <property type="match status" value="1"/>
</dbReference>
<dbReference type="Pfam" id="PF00360">
    <property type="entry name" value="PHY"/>
    <property type="match status" value="1"/>
</dbReference>
<keyword evidence="7" id="KW-0547">Nucleotide-binding</keyword>
<feature type="domain" description="Phytochrome chromophore attachment site" evidence="14">
    <location>
        <begin position="144"/>
        <end position="301"/>
    </location>
</feature>
<keyword evidence="3" id="KW-0600">Photoreceptor protein</keyword>
<evidence type="ECO:0000313" key="17">
    <source>
        <dbReference type="Proteomes" id="UP001548713"/>
    </source>
</evidence>
<keyword evidence="5" id="KW-0716">Sensory transduction</keyword>
<dbReference type="InterPro" id="IPR016132">
    <property type="entry name" value="Phyto_chromo_attachment"/>
</dbReference>
<evidence type="ECO:0000256" key="2">
    <source>
        <dbReference type="ARBA" id="ARBA00012438"/>
    </source>
</evidence>
<dbReference type="InterPro" id="IPR001789">
    <property type="entry name" value="Sig_transdc_resp-reg_receiver"/>
</dbReference>
<dbReference type="Proteomes" id="UP001548713">
    <property type="component" value="Unassembled WGS sequence"/>
</dbReference>
<dbReference type="PIRSF" id="PIRSF036397">
    <property type="entry name" value="Bactrphtchrm_rec"/>
    <property type="match status" value="1"/>
</dbReference>
<dbReference type="GO" id="GO:0016301">
    <property type="term" value="F:kinase activity"/>
    <property type="evidence" value="ECO:0007669"/>
    <property type="project" value="UniProtKB-KW"/>
</dbReference>
<reference evidence="16 17" key="1">
    <citation type="submission" date="2024-07" db="EMBL/GenBank/DDBJ databases">
        <title>Novosphingobium kalidii RD2P27.</title>
        <authorList>
            <person name="Sun J.-Q."/>
        </authorList>
    </citation>
    <scope>NUCLEOTIDE SEQUENCE [LARGE SCALE GENOMIC DNA]</scope>
    <source>
        <strain evidence="16 17">RD2P27</strain>
    </source>
</reference>
<evidence type="ECO:0000256" key="1">
    <source>
        <dbReference type="ARBA" id="ARBA00000085"/>
    </source>
</evidence>
<keyword evidence="11" id="KW-0675">Receptor</keyword>
<name>A0ABV2D4H1_9SPHN</name>
<protein>
    <recommendedName>
        <fullName evidence="2">histidine kinase</fullName>
        <ecNumber evidence="2">2.7.13.3</ecNumber>
    </recommendedName>
</protein>
<evidence type="ECO:0000256" key="11">
    <source>
        <dbReference type="ARBA" id="ARBA00023170"/>
    </source>
</evidence>
<dbReference type="Gene3D" id="3.30.565.10">
    <property type="entry name" value="Histidine kinase-like ATPase, C-terminal domain"/>
    <property type="match status" value="1"/>
</dbReference>
<dbReference type="InterPro" id="IPR003018">
    <property type="entry name" value="GAF"/>
</dbReference>
<dbReference type="InterPro" id="IPR043150">
    <property type="entry name" value="Phytochrome_PHY_sf"/>
</dbReference>
<evidence type="ECO:0000259" key="15">
    <source>
        <dbReference type="PROSITE" id="PS50110"/>
    </source>
</evidence>
<keyword evidence="13" id="KW-0175">Coiled coil</keyword>
<dbReference type="Pfam" id="PF01590">
    <property type="entry name" value="GAF"/>
    <property type="match status" value="1"/>
</dbReference>
<dbReference type="Gene3D" id="3.40.50.2300">
    <property type="match status" value="1"/>
</dbReference>
<dbReference type="PANTHER" id="PTHR41523">
    <property type="entry name" value="TWO-COMPONENT SYSTEM SENSOR PROTEIN"/>
    <property type="match status" value="1"/>
</dbReference>
<dbReference type="InterPro" id="IPR011006">
    <property type="entry name" value="CheY-like_superfamily"/>
</dbReference>
<keyword evidence="17" id="KW-1185">Reference proteome</keyword>
<evidence type="ECO:0000256" key="6">
    <source>
        <dbReference type="ARBA" id="ARBA00022679"/>
    </source>
</evidence>
<keyword evidence="9" id="KW-0067">ATP-binding</keyword>
<dbReference type="SUPFAM" id="SSF55785">
    <property type="entry name" value="PYP-like sensor domain (PAS domain)"/>
    <property type="match status" value="1"/>
</dbReference>
<organism evidence="16 17">
    <name type="scientific">Novosphingobium kalidii</name>
    <dbReference type="NCBI Taxonomy" id="3230299"/>
    <lineage>
        <taxon>Bacteria</taxon>
        <taxon>Pseudomonadati</taxon>
        <taxon>Pseudomonadota</taxon>
        <taxon>Alphaproteobacteria</taxon>
        <taxon>Sphingomonadales</taxon>
        <taxon>Sphingomonadaceae</taxon>
        <taxon>Novosphingobium</taxon>
    </lineage>
</organism>
<dbReference type="SMART" id="SM00911">
    <property type="entry name" value="HWE_HK"/>
    <property type="match status" value="1"/>
</dbReference>
<dbReference type="InterPro" id="IPR011102">
    <property type="entry name" value="Sig_transdc_His_kinase_HWE"/>
</dbReference>
<proteinExistence type="predicted"/>
<dbReference type="PANTHER" id="PTHR41523:SF8">
    <property type="entry name" value="ETHYLENE RESPONSE SENSOR PROTEIN"/>
    <property type="match status" value="1"/>
</dbReference>
<dbReference type="EC" id="2.7.13.3" evidence="2"/>
<dbReference type="Gene3D" id="3.30.450.20">
    <property type="entry name" value="PAS domain"/>
    <property type="match status" value="1"/>
</dbReference>
<sequence length="857" mass="94578">MTYSPQQVDLSTCDLEPIHIIGRIQSFGWLLSFSSDWIINHVSVNCAEIFGLDAIDMIGRAATDFIAPSALHDIRTRLQILGAGDSVERIFSIELLDDGHCFDIALHASGRSFVLEIEPSETGRRRDYVGYVRPMIDRLRTCSTIEQLCTSAARHLRALTGFDRVMIYRFEPSGAGEVIAESLNGSVDSFYGLHFPASDIPAQARRLYSRNILRIITDIDDPTVPVVPATSPQGEPLDLSMSGLRAVSPIHIEYLRNMGVKASMSVSIMRRGKLWGLMACHHYSPLRLSYSVRTAAELFGEFFSYLLDQRESDYSYEKRGQSMRLHDEIMARVAGGDSLLTAFEDFADSIGKVIAFDGIVGWVDGQFMARGSTPTQAQFEGLARFLNTAGASTVWSTENLSTVYEPAQHYSDVAAGLLALPVSRSPRDYIVLFRREQHREVYWAGNPEKTIDLGPNGPRLTPRKSFDLWKEERRGFCKPWTGDEISAAESLRITLLEVVLRLADAANIEREQANKQQDMLIAELNHRVRNILNLIRGLVSQSKEGAETIDHFAEIIGSRIHALARAHDQVTQTDWSPSSLYKLIRTETDAYASESADRVTIDGPDAMIAPGAFTTLALVVHEMMTNSCKYGALSDSRGSIAITVSSGDDQSLEIHWRESGGPPVKTPTRRGFGSTIIERTIPHELGGAAAVDYPADGLRATFLIPGEHIAAYDTPMPSSHEVLTTISVVRDSAPELFSATALIVEDNVIIAMEAEDVLRDLGFNDCEIVGSVRAARALVESKDISFAMLDVNLGKETSEEVADLLYGRGVPFIFASGYGDRSFTTSRFEGVPVITKPYTERDIRAAIARLTPKPTVQ</sequence>
<evidence type="ECO:0000256" key="5">
    <source>
        <dbReference type="ARBA" id="ARBA00022606"/>
    </source>
</evidence>
<keyword evidence="8 16" id="KW-0418">Kinase</keyword>
<dbReference type="PROSITE" id="PS50110">
    <property type="entry name" value="RESPONSE_REGULATORY"/>
    <property type="match status" value="1"/>
</dbReference>
<dbReference type="Pfam" id="PF07536">
    <property type="entry name" value="HWE_HK"/>
    <property type="match status" value="1"/>
</dbReference>
<keyword evidence="4 12" id="KW-0597">Phosphoprotein</keyword>
<evidence type="ECO:0000256" key="13">
    <source>
        <dbReference type="SAM" id="Coils"/>
    </source>
</evidence>
<evidence type="ECO:0000256" key="7">
    <source>
        <dbReference type="ARBA" id="ARBA00022741"/>
    </source>
</evidence>
<keyword evidence="6" id="KW-0808">Transferase</keyword>
<dbReference type="SUPFAM" id="SSF52172">
    <property type="entry name" value="CheY-like"/>
    <property type="match status" value="1"/>
</dbReference>
<dbReference type="InterPro" id="IPR009219">
    <property type="entry name" value="Bactrphtchr_CheY"/>
</dbReference>
<dbReference type="InterPro" id="IPR013515">
    <property type="entry name" value="Phytochrome_cen-reg"/>
</dbReference>
<dbReference type="Gene3D" id="3.30.450.270">
    <property type="match status" value="1"/>
</dbReference>
<dbReference type="SMART" id="SM00448">
    <property type="entry name" value="REC"/>
    <property type="match status" value="1"/>
</dbReference>
<feature type="domain" description="Response regulatory" evidence="15">
    <location>
        <begin position="740"/>
        <end position="851"/>
    </location>
</feature>
<dbReference type="Pfam" id="PF08446">
    <property type="entry name" value="PAS_2"/>
    <property type="match status" value="1"/>
</dbReference>
<comment type="caution">
    <text evidence="16">The sequence shown here is derived from an EMBL/GenBank/DDBJ whole genome shotgun (WGS) entry which is preliminary data.</text>
</comment>
<evidence type="ECO:0000259" key="14">
    <source>
        <dbReference type="PROSITE" id="PS50046"/>
    </source>
</evidence>
<dbReference type="EMBL" id="JBEWLY010000023">
    <property type="protein sequence ID" value="MET1756773.1"/>
    <property type="molecule type" value="Genomic_DNA"/>
</dbReference>
<evidence type="ECO:0000256" key="12">
    <source>
        <dbReference type="PROSITE-ProRule" id="PRU00169"/>
    </source>
</evidence>
<dbReference type="InterPro" id="IPR001294">
    <property type="entry name" value="Phytochrome"/>
</dbReference>
<accession>A0ABV2D4H1</accession>
<dbReference type="SUPFAM" id="SSF55781">
    <property type="entry name" value="GAF domain-like"/>
    <property type="match status" value="2"/>
</dbReference>
<evidence type="ECO:0000256" key="10">
    <source>
        <dbReference type="ARBA" id="ARBA00022991"/>
    </source>
</evidence>